<evidence type="ECO:0000256" key="7">
    <source>
        <dbReference type="ARBA" id="ARBA00012927"/>
    </source>
</evidence>
<gene>
    <name evidence="11" type="ORF">C475_02804</name>
</gene>
<evidence type="ECO:0000256" key="8">
    <source>
        <dbReference type="ARBA" id="ARBA00023004"/>
    </source>
</evidence>
<protein>
    <recommendedName>
        <fullName evidence="7">mannonate dehydratase</fullName>
        <ecNumber evidence="7">4.2.1.8</ecNumber>
    </recommendedName>
</protein>
<organism evidence="11 12">
    <name type="scientific">Halosimplex carlsbadense 2-9-1</name>
    <dbReference type="NCBI Taxonomy" id="797114"/>
    <lineage>
        <taxon>Archaea</taxon>
        <taxon>Methanobacteriati</taxon>
        <taxon>Methanobacteriota</taxon>
        <taxon>Stenosarchaea group</taxon>
        <taxon>Halobacteria</taxon>
        <taxon>Halobacteriales</taxon>
        <taxon>Haloarculaceae</taxon>
        <taxon>Halosimplex</taxon>
    </lineage>
</organism>
<comment type="caution">
    <text evidence="11">The sequence shown here is derived from an EMBL/GenBank/DDBJ whole genome shotgun (WGS) entry which is preliminary data.</text>
</comment>
<dbReference type="InterPro" id="IPR036237">
    <property type="entry name" value="Xyl_isomerase-like_sf"/>
</dbReference>
<evidence type="ECO:0000313" key="12">
    <source>
        <dbReference type="Proteomes" id="UP000011626"/>
    </source>
</evidence>
<dbReference type="STRING" id="797114.C475_02804"/>
<dbReference type="PANTHER" id="PTHR30387">
    <property type="entry name" value="MANNONATE DEHYDRATASE"/>
    <property type="match status" value="1"/>
</dbReference>
<dbReference type="AlphaFoldDB" id="M0D1V9"/>
<keyword evidence="10" id="KW-0456">Lyase</keyword>
<keyword evidence="12" id="KW-1185">Reference proteome</keyword>
<evidence type="ECO:0000256" key="4">
    <source>
        <dbReference type="ARBA" id="ARBA00002713"/>
    </source>
</evidence>
<reference evidence="11 12" key="1">
    <citation type="journal article" date="2014" name="PLoS Genet.">
        <title>Phylogenetically driven sequencing of extremely halophilic archaea reveals strategies for static and dynamic osmo-response.</title>
        <authorList>
            <person name="Becker E.A."/>
            <person name="Seitzer P.M."/>
            <person name="Tritt A."/>
            <person name="Larsen D."/>
            <person name="Krusor M."/>
            <person name="Yao A.I."/>
            <person name="Wu D."/>
            <person name="Madern D."/>
            <person name="Eisen J.A."/>
            <person name="Darling A.E."/>
            <person name="Facciotti M.T."/>
        </authorList>
    </citation>
    <scope>NUCLEOTIDE SEQUENCE [LARGE SCALE GENOMIC DNA]</scope>
    <source>
        <strain evidence="11 12">2-9-1</strain>
    </source>
</reference>
<dbReference type="GO" id="GO:0030145">
    <property type="term" value="F:manganese ion binding"/>
    <property type="evidence" value="ECO:0007669"/>
    <property type="project" value="TreeGrafter"/>
</dbReference>
<dbReference type="Pfam" id="PF03786">
    <property type="entry name" value="UxuA"/>
    <property type="match status" value="2"/>
</dbReference>
<sequence length="318" mass="35530">MDYTVFMSTEPTERWELAKQMGLSKAVSGLPRGADGDPWDFEALLELSNRFADAGLDLAVIEDRPPLDDAILGRDGRDEQIETVKTLLRNMGRVGIDVWCYVWMAPLKVLRTSRSVRGRGDSLVTRYDHEQMDRGPELQGASAEQLWANLEYFLDEVVPVAEEAGVKLALHPDDPPHSPVRGVERIITSPEAYRRVMDLHDSEYNGITLCQGNFAAMGADVPAAIREFDDRIHFAHFRDVEGTSDDFTEVWHDEGPTDMAAAIRAYEEIGFDGPLRPDHCPTMAGEDNASPGYHDKGRLFAVGYLKGLRDQYRSMDGG</sequence>
<keyword evidence="8" id="KW-0408">Iron</keyword>
<evidence type="ECO:0000256" key="1">
    <source>
        <dbReference type="ARBA" id="ARBA00001794"/>
    </source>
</evidence>
<dbReference type="GO" id="GO:0008198">
    <property type="term" value="F:ferrous iron binding"/>
    <property type="evidence" value="ECO:0007669"/>
    <property type="project" value="TreeGrafter"/>
</dbReference>
<dbReference type="InterPro" id="IPR004628">
    <property type="entry name" value="Man_deHydtase"/>
</dbReference>
<dbReference type="GO" id="GO:0008927">
    <property type="term" value="F:mannonate dehydratase activity"/>
    <property type="evidence" value="ECO:0007669"/>
    <property type="project" value="UniProtKB-EC"/>
</dbReference>
<dbReference type="Gene3D" id="3.20.20.150">
    <property type="entry name" value="Divalent-metal-dependent TIM barrel enzymes"/>
    <property type="match status" value="1"/>
</dbReference>
<dbReference type="PIRSF" id="PIRSF016049">
    <property type="entry name" value="Man_dehyd"/>
    <property type="match status" value="1"/>
</dbReference>
<dbReference type="eggNOG" id="arCOG05324">
    <property type="taxonomic scope" value="Archaea"/>
</dbReference>
<accession>M0D1V9</accession>
<dbReference type="RefSeq" id="WP_006882233.1">
    <property type="nucleotide sequence ID" value="NZ_AOIU01000007.1"/>
</dbReference>
<evidence type="ECO:0000256" key="9">
    <source>
        <dbReference type="ARBA" id="ARBA00023211"/>
    </source>
</evidence>
<comment type="pathway">
    <text evidence="5">Carbohydrate metabolism; pentose and glucuronate interconversion.</text>
</comment>
<name>M0D1V9_9EURY</name>
<comment type="cofactor">
    <cofactor evidence="3">
        <name>Fe(2+)</name>
        <dbReference type="ChEBI" id="CHEBI:29033"/>
    </cofactor>
</comment>
<proteinExistence type="inferred from homology"/>
<dbReference type="PANTHER" id="PTHR30387:SF2">
    <property type="entry name" value="MANNONATE DEHYDRATASE"/>
    <property type="match status" value="1"/>
</dbReference>
<dbReference type="SUPFAM" id="SSF51658">
    <property type="entry name" value="Xylose isomerase-like"/>
    <property type="match status" value="1"/>
</dbReference>
<comment type="cofactor">
    <cofactor evidence="2">
        <name>Mn(2+)</name>
        <dbReference type="ChEBI" id="CHEBI:29035"/>
    </cofactor>
</comment>
<dbReference type="PATRIC" id="fig|797114.5.peg.564"/>
<evidence type="ECO:0000313" key="11">
    <source>
        <dbReference type="EMBL" id="ELZ29430.1"/>
    </source>
</evidence>
<evidence type="ECO:0000256" key="2">
    <source>
        <dbReference type="ARBA" id="ARBA00001936"/>
    </source>
</evidence>
<evidence type="ECO:0000256" key="5">
    <source>
        <dbReference type="ARBA" id="ARBA00004892"/>
    </source>
</evidence>
<evidence type="ECO:0000256" key="6">
    <source>
        <dbReference type="ARBA" id="ARBA00007389"/>
    </source>
</evidence>
<comment type="similarity">
    <text evidence="6">Belongs to the mannonate dehydratase family.</text>
</comment>
<dbReference type="Proteomes" id="UP000011626">
    <property type="component" value="Unassembled WGS sequence"/>
</dbReference>
<evidence type="ECO:0000256" key="10">
    <source>
        <dbReference type="ARBA" id="ARBA00023239"/>
    </source>
</evidence>
<dbReference type="EC" id="4.2.1.8" evidence="7"/>
<dbReference type="OrthoDB" id="39900at2157"/>
<evidence type="ECO:0000256" key="3">
    <source>
        <dbReference type="ARBA" id="ARBA00001954"/>
    </source>
</evidence>
<keyword evidence="9" id="KW-0464">Manganese</keyword>
<comment type="catalytic activity">
    <reaction evidence="1">
        <text>D-mannonate = 2-dehydro-3-deoxy-D-gluconate + H2O</text>
        <dbReference type="Rhea" id="RHEA:20097"/>
        <dbReference type="ChEBI" id="CHEBI:15377"/>
        <dbReference type="ChEBI" id="CHEBI:17767"/>
        <dbReference type="ChEBI" id="CHEBI:57990"/>
        <dbReference type="EC" id="4.2.1.8"/>
    </reaction>
</comment>
<dbReference type="GO" id="GO:0042840">
    <property type="term" value="P:D-glucuronate catabolic process"/>
    <property type="evidence" value="ECO:0007669"/>
    <property type="project" value="TreeGrafter"/>
</dbReference>
<comment type="function">
    <text evidence="4">Catalyzes the dehydration of D-mannonate.</text>
</comment>
<dbReference type="EMBL" id="AOIU01000007">
    <property type="protein sequence ID" value="ELZ29430.1"/>
    <property type="molecule type" value="Genomic_DNA"/>
</dbReference>